<feature type="non-terminal residue" evidence="2">
    <location>
        <position position="1"/>
    </location>
</feature>
<accession>A0A1B6HVX1</accession>
<feature type="domain" description="Vid27 PH-like" evidence="1">
    <location>
        <begin position="15"/>
        <end position="102"/>
    </location>
</feature>
<dbReference type="EMBL" id="GECU01028893">
    <property type="protein sequence ID" value="JAS78813.1"/>
    <property type="molecule type" value="Transcribed_RNA"/>
</dbReference>
<reference evidence="2" key="1">
    <citation type="submission" date="2015-11" db="EMBL/GenBank/DDBJ databases">
        <title>De novo transcriptome assembly of four potential Pierce s Disease insect vectors from Arizona vineyards.</title>
        <authorList>
            <person name="Tassone E.E."/>
        </authorList>
    </citation>
    <scope>NUCLEOTIDE SEQUENCE</scope>
</reference>
<sequence>RTSYLFEALGLSYLVYNGATRSFELYDKPVTLRLYEDVLYYLRIEDQDAIIHFEKISTDTQYYVDEANLSFVWSTYSDCKFYTFCLRFKEPADFSSFRKAYVELC</sequence>
<name>A0A1B6HVX1_9HEMI</name>
<evidence type="ECO:0000259" key="1">
    <source>
        <dbReference type="Pfam" id="PF17747"/>
    </source>
</evidence>
<gene>
    <name evidence="2" type="ORF">g.56587</name>
</gene>
<organism evidence="2">
    <name type="scientific">Homalodisca liturata</name>
    <dbReference type="NCBI Taxonomy" id="320908"/>
    <lineage>
        <taxon>Eukaryota</taxon>
        <taxon>Metazoa</taxon>
        <taxon>Ecdysozoa</taxon>
        <taxon>Arthropoda</taxon>
        <taxon>Hexapoda</taxon>
        <taxon>Insecta</taxon>
        <taxon>Pterygota</taxon>
        <taxon>Neoptera</taxon>
        <taxon>Paraneoptera</taxon>
        <taxon>Hemiptera</taxon>
        <taxon>Auchenorrhyncha</taxon>
        <taxon>Membracoidea</taxon>
        <taxon>Cicadellidae</taxon>
        <taxon>Cicadellinae</taxon>
        <taxon>Proconiini</taxon>
        <taxon>Homalodisca</taxon>
    </lineage>
</organism>
<dbReference type="AlphaFoldDB" id="A0A1B6HVX1"/>
<evidence type="ECO:0000313" key="2">
    <source>
        <dbReference type="EMBL" id="JAS78813.1"/>
    </source>
</evidence>
<protein>
    <recommendedName>
        <fullName evidence="1">Vid27 PH-like domain-containing protein</fullName>
    </recommendedName>
</protein>
<proteinExistence type="predicted"/>
<feature type="non-terminal residue" evidence="2">
    <location>
        <position position="105"/>
    </location>
</feature>
<dbReference type="Pfam" id="PF17747">
    <property type="entry name" value="VID27_PH"/>
    <property type="match status" value="1"/>
</dbReference>
<dbReference type="InterPro" id="IPR040768">
    <property type="entry name" value="Vid27_PH"/>
</dbReference>